<gene>
    <name evidence="2" type="ORF">K8V56_13375</name>
</gene>
<dbReference type="EMBL" id="DYWT01000212">
    <property type="protein sequence ID" value="HJF32748.1"/>
    <property type="molecule type" value="Genomic_DNA"/>
</dbReference>
<keyword evidence="1" id="KW-1133">Transmembrane helix</keyword>
<reference evidence="2" key="2">
    <citation type="submission" date="2021-09" db="EMBL/GenBank/DDBJ databases">
        <authorList>
            <person name="Gilroy R."/>
        </authorList>
    </citation>
    <scope>NUCLEOTIDE SEQUENCE</scope>
    <source>
        <strain evidence="2">CHK171-7178</strain>
    </source>
</reference>
<protein>
    <submittedName>
        <fullName evidence="2">Uncharacterized protein</fullName>
    </submittedName>
</protein>
<feature type="transmembrane region" description="Helical" evidence="1">
    <location>
        <begin position="43"/>
        <end position="62"/>
    </location>
</feature>
<comment type="caution">
    <text evidence="2">The sequence shown here is derived from an EMBL/GenBank/DDBJ whole genome shotgun (WGS) entry which is preliminary data.</text>
</comment>
<proteinExistence type="predicted"/>
<reference evidence="2" key="1">
    <citation type="journal article" date="2021" name="PeerJ">
        <title>Extensive microbial diversity within the chicken gut microbiome revealed by metagenomics and culture.</title>
        <authorList>
            <person name="Gilroy R."/>
            <person name="Ravi A."/>
            <person name="Getino M."/>
            <person name="Pursley I."/>
            <person name="Horton D.L."/>
            <person name="Alikhan N.F."/>
            <person name="Baker D."/>
            <person name="Gharbi K."/>
            <person name="Hall N."/>
            <person name="Watson M."/>
            <person name="Adriaenssens E.M."/>
            <person name="Foster-Nyarko E."/>
            <person name="Jarju S."/>
            <person name="Secka A."/>
            <person name="Antonio M."/>
            <person name="Oren A."/>
            <person name="Chaudhuri R.R."/>
            <person name="La Ragione R."/>
            <person name="Hildebrand F."/>
            <person name="Pallen M.J."/>
        </authorList>
    </citation>
    <scope>NUCLEOTIDE SEQUENCE</scope>
    <source>
        <strain evidence="2">CHK171-7178</strain>
    </source>
</reference>
<evidence type="ECO:0000313" key="3">
    <source>
        <dbReference type="Proteomes" id="UP000698173"/>
    </source>
</evidence>
<sequence length="298" mass="34380">MKRVENLQESLKKLPKYTLDDEQKEKIILAMKKETKSRKRVKFVKSLTALTLICAVVFVLVLSSDSESNNWLNELKQSFRPQVELTAQQGEIFNFSQSNQEVTGIEGKVGMLFNEQFVAEDARKGAKMMLYFWIGASELAGKSYTVEARDAYDKKIIMSEGVFDGFLFEEDVQQVLTSFTPFPKEGKWQLSFYVDDQLFEEFTIEVLPPFPKTEHYTLVNHPMELTVGESTEVLIVSEEENGKEIEVKLLNNKGKVISEHVFFQNTPQDNYYYGSIKFPKKGIWKLMINGEKTQPFKN</sequence>
<evidence type="ECO:0000313" key="2">
    <source>
        <dbReference type="EMBL" id="HJF32748.1"/>
    </source>
</evidence>
<keyword evidence="1" id="KW-0812">Transmembrane</keyword>
<organism evidence="2 3">
    <name type="scientific">Sporosarcina psychrophila</name>
    <name type="common">Bacillus psychrophilus</name>
    <dbReference type="NCBI Taxonomy" id="1476"/>
    <lineage>
        <taxon>Bacteria</taxon>
        <taxon>Bacillati</taxon>
        <taxon>Bacillota</taxon>
        <taxon>Bacilli</taxon>
        <taxon>Bacillales</taxon>
        <taxon>Caryophanaceae</taxon>
        <taxon>Sporosarcina</taxon>
    </lineage>
</organism>
<evidence type="ECO:0000256" key="1">
    <source>
        <dbReference type="SAM" id="Phobius"/>
    </source>
</evidence>
<name>A0A921FZR1_SPOPS</name>
<dbReference type="Proteomes" id="UP000698173">
    <property type="component" value="Unassembled WGS sequence"/>
</dbReference>
<keyword evidence="1" id="KW-0472">Membrane</keyword>
<dbReference type="Gene3D" id="2.60.40.3830">
    <property type="match status" value="1"/>
</dbReference>
<accession>A0A921FZR1</accession>
<dbReference type="AlphaFoldDB" id="A0A921FZR1"/>